<dbReference type="Proteomes" id="UP000191200">
    <property type="component" value="Chromosome"/>
</dbReference>
<sequence>MDNNIRKLLNLTDDSLIFNKDWLSREARNNRSVNMMTGRLVNKDKQCQKCGCYQSVKNRTYQTISQLPEVERCPTYLKLHRERYLCRNYGSTFSASTSLVDDYCHISKQLKYQIAFDLKENQSRKRITECHSVSENTVKRVLVSFTNNQQPTFNFLPRALCVDEFSSTSDCHAGMGFICTDAASKKIIDILPDKRLHKLVSYFMKYSRKSRLKVRFLVMDMNASYGQLLKTVFPNAEIITDRFHIIQHINRSFNTLRIKEMNQLKRYNQEEGKQYRRLKRYWKLLLKDSSELNYKHFYYRPLFKRNMSSTELVDELLSYSSLLKKAYHFMQELKYAYKTNDYVLFLKLCSKIPIELSKYFKDKFKIFGKFSQGVMNAFKYSYSNGFLEGMNNKIKVIKRVAYGYRNFLLFKRRIFLIQNQVFQVK</sequence>
<dbReference type="EMBL" id="CP017267">
    <property type="protein sequence ID" value="APB31788.1"/>
    <property type="molecule type" value="Genomic_DNA"/>
</dbReference>
<gene>
    <name evidence="2" type="ORF">BHY08_08115</name>
</gene>
<evidence type="ECO:0000313" key="3">
    <source>
        <dbReference type="Proteomes" id="UP000191200"/>
    </source>
</evidence>
<dbReference type="PANTHER" id="PTHR33498">
    <property type="entry name" value="TRANSPOSASE FOR INSERTION SEQUENCE ELEMENT IS1557"/>
    <property type="match status" value="1"/>
</dbReference>
<evidence type="ECO:0000313" key="2">
    <source>
        <dbReference type="EMBL" id="APB31788.1"/>
    </source>
</evidence>
<dbReference type="STRING" id="519472.BHY08_08115"/>
<organism evidence="2 3">
    <name type="scientific">Vagococcus teuberi</name>
    <dbReference type="NCBI Taxonomy" id="519472"/>
    <lineage>
        <taxon>Bacteria</taxon>
        <taxon>Bacillati</taxon>
        <taxon>Bacillota</taxon>
        <taxon>Bacilli</taxon>
        <taxon>Lactobacillales</taxon>
        <taxon>Enterococcaceae</taxon>
        <taxon>Vagococcus</taxon>
    </lineage>
</organism>
<dbReference type="InterPro" id="IPR002560">
    <property type="entry name" value="Transposase_DDE"/>
</dbReference>
<reference evidence="2 3" key="1">
    <citation type="submission" date="2016-09" db="EMBL/GenBank/DDBJ databases">
        <title>Vagococcus teuberi sp. nov., isolated from the Malian artisanal sour milk fene.</title>
        <authorList>
            <person name="Wullschleger S."/>
            <person name="Seifert C."/>
            <person name="Baumgartner S."/>
            <person name="Lacroix C."/>
            <person name="Bonfoh B."/>
            <person name="Stevens M.J."/>
            <person name="Meile L."/>
        </authorList>
    </citation>
    <scope>NUCLEOTIDE SEQUENCE [LARGE SCALE GENOMIC DNA]</scope>
    <source>
        <strain evidence="2 3">DSM 21459</strain>
    </source>
</reference>
<accession>A0A1J0A783</accession>
<dbReference type="RefSeq" id="WP_071457391.1">
    <property type="nucleotide sequence ID" value="NZ_CP017267.1"/>
</dbReference>
<name>A0A1J0A783_9ENTE</name>
<evidence type="ECO:0000259" key="1">
    <source>
        <dbReference type="Pfam" id="PF01610"/>
    </source>
</evidence>
<dbReference type="OrthoDB" id="2012732at2"/>
<dbReference type="KEGG" id="vte:BHY08_08115"/>
<proteinExistence type="predicted"/>
<keyword evidence="3" id="KW-1185">Reference proteome</keyword>
<feature type="domain" description="Transposase IS204/IS1001/IS1096/IS1165 DDE" evidence="1">
    <location>
        <begin position="160"/>
        <end position="414"/>
    </location>
</feature>
<dbReference type="InterPro" id="IPR047951">
    <property type="entry name" value="Transpos_ISL3"/>
</dbReference>
<protein>
    <recommendedName>
        <fullName evidence="1">Transposase IS204/IS1001/IS1096/IS1165 DDE domain-containing protein</fullName>
    </recommendedName>
</protein>
<dbReference type="AlphaFoldDB" id="A0A1J0A783"/>
<dbReference type="Pfam" id="PF01610">
    <property type="entry name" value="DDE_Tnp_ISL3"/>
    <property type="match status" value="1"/>
</dbReference>
<dbReference type="PANTHER" id="PTHR33498:SF1">
    <property type="entry name" value="TRANSPOSASE FOR INSERTION SEQUENCE ELEMENT IS1557"/>
    <property type="match status" value="1"/>
</dbReference>
<dbReference type="NCBIfam" id="NF033550">
    <property type="entry name" value="transpos_ISL3"/>
    <property type="match status" value="1"/>
</dbReference>